<protein>
    <submittedName>
        <fullName evidence="1">DNA-binding protein</fullName>
    </submittedName>
</protein>
<keyword evidence="1" id="KW-0238">DNA-binding</keyword>
<accession>A0A8S5SVA0</accession>
<dbReference type="GO" id="GO:0003677">
    <property type="term" value="F:DNA binding"/>
    <property type="evidence" value="ECO:0007669"/>
    <property type="project" value="UniProtKB-KW"/>
</dbReference>
<name>A0A8S5SVA0_9CAUD</name>
<organism evidence="1">
    <name type="scientific">Siphoviridae sp. ctqPo10</name>
    <dbReference type="NCBI Taxonomy" id="2827948"/>
    <lineage>
        <taxon>Viruses</taxon>
        <taxon>Duplodnaviria</taxon>
        <taxon>Heunggongvirae</taxon>
        <taxon>Uroviricota</taxon>
        <taxon>Caudoviricetes</taxon>
    </lineage>
</organism>
<sequence>MGCSAHDVFKILDTLSDVVKDKISDTDNAEIKIFPGLKVTSKCVPSEQYNSNLKNVNIPYNHVLKLSVYFTHDYKRKIRETYKTH</sequence>
<proteinExistence type="predicted"/>
<evidence type="ECO:0000313" key="1">
    <source>
        <dbReference type="EMBL" id="DAF54854.1"/>
    </source>
</evidence>
<reference evidence="1" key="1">
    <citation type="journal article" date="2021" name="Proc. Natl. Acad. Sci. U.S.A.">
        <title>A Catalog of Tens of Thousands of Viruses from Human Metagenomes Reveals Hidden Associations with Chronic Diseases.</title>
        <authorList>
            <person name="Tisza M.J."/>
            <person name="Buck C.B."/>
        </authorList>
    </citation>
    <scope>NUCLEOTIDE SEQUENCE</scope>
    <source>
        <strain evidence="1">CtqPo10</strain>
    </source>
</reference>
<dbReference type="EMBL" id="BK032682">
    <property type="protein sequence ID" value="DAF54854.1"/>
    <property type="molecule type" value="Genomic_DNA"/>
</dbReference>